<dbReference type="HOGENOM" id="CLU_1963553_0_0_1"/>
<keyword evidence="3" id="KW-1185">Reference proteome</keyword>
<dbReference type="Gramene" id="EOX95621">
    <property type="protein sequence ID" value="EOX95621"/>
    <property type="gene ID" value="TCM_005073"/>
</dbReference>
<dbReference type="AlphaFoldDB" id="A0A061DU86"/>
<name>A0A061DU86_THECC</name>
<sequence length="128" mass="13940">MLAVFPEICLNLLYPLAKADEVVNSEWGSIFCGISGSSPSFARLILNASAFWYAWPHMGTTAEYLFPKIFLLKELIGALSHGILAISSNAFSQREDPIGVVNSLLPSDQASFPPIIASIRHSVAKARF</sequence>
<evidence type="ECO:0000256" key="1">
    <source>
        <dbReference type="SAM" id="SignalP"/>
    </source>
</evidence>
<protein>
    <submittedName>
        <fullName evidence="2">Uncharacterized protein</fullName>
    </submittedName>
</protein>
<evidence type="ECO:0000313" key="2">
    <source>
        <dbReference type="EMBL" id="EOX95621.1"/>
    </source>
</evidence>
<keyword evidence="1" id="KW-0732">Signal</keyword>
<gene>
    <name evidence="2" type="ORF">TCM_005073</name>
</gene>
<dbReference type="EMBL" id="CM001879">
    <property type="protein sequence ID" value="EOX95621.1"/>
    <property type="molecule type" value="Genomic_DNA"/>
</dbReference>
<proteinExistence type="predicted"/>
<accession>A0A061DU86</accession>
<feature type="signal peptide" evidence="1">
    <location>
        <begin position="1"/>
        <end position="19"/>
    </location>
</feature>
<feature type="chain" id="PRO_5001596547" evidence="1">
    <location>
        <begin position="20"/>
        <end position="128"/>
    </location>
</feature>
<dbReference type="Proteomes" id="UP000026915">
    <property type="component" value="Chromosome 1"/>
</dbReference>
<dbReference type="InParanoid" id="A0A061DU86"/>
<organism evidence="2 3">
    <name type="scientific">Theobroma cacao</name>
    <name type="common">Cacao</name>
    <name type="synonym">Cocoa</name>
    <dbReference type="NCBI Taxonomy" id="3641"/>
    <lineage>
        <taxon>Eukaryota</taxon>
        <taxon>Viridiplantae</taxon>
        <taxon>Streptophyta</taxon>
        <taxon>Embryophyta</taxon>
        <taxon>Tracheophyta</taxon>
        <taxon>Spermatophyta</taxon>
        <taxon>Magnoliopsida</taxon>
        <taxon>eudicotyledons</taxon>
        <taxon>Gunneridae</taxon>
        <taxon>Pentapetalae</taxon>
        <taxon>rosids</taxon>
        <taxon>malvids</taxon>
        <taxon>Malvales</taxon>
        <taxon>Malvaceae</taxon>
        <taxon>Byttnerioideae</taxon>
        <taxon>Theobroma</taxon>
    </lineage>
</organism>
<reference evidence="2 3" key="1">
    <citation type="journal article" date="2013" name="Genome Biol.">
        <title>The genome sequence of the most widely cultivated cacao type and its use to identify candidate genes regulating pod color.</title>
        <authorList>
            <person name="Motamayor J.C."/>
            <person name="Mockaitis K."/>
            <person name="Schmutz J."/>
            <person name="Haiminen N."/>
            <person name="Iii D.L."/>
            <person name="Cornejo O."/>
            <person name="Findley S.D."/>
            <person name="Zheng P."/>
            <person name="Utro F."/>
            <person name="Royaert S."/>
            <person name="Saski C."/>
            <person name="Jenkins J."/>
            <person name="Podicheti R."/>
            <person name="Zhao M."/>
            <person name="Scheffler B.E."/>
            <person name="Stack J.C."/>
            <person name="Feltus F.A."/>
            <person name="Mustiga G.M."/>
            <person name="Amores F."/>
            <person name="Phillips W."/>
            <person name="Marelli J.P."/>
            <person name="May G.D."/>
            <person name="Shapiro H."/>
            <person name="Ma J."/>
            <person name="Bustamante C.D."/>
            <person name="Schnell R.J."/>
            <person name="Main D."/>
            <person name="Gilbert D."/>
            <person name="Parida L."/>
            <person name="Kuhn D.N."/>
        </authorList>
    </citation>
    <scope>NUCLEOTIDE SEQUENCE [LARGE SCALE GENOMIC DNA]</scope>
    <source>
        <strain evidence="3">cv. Matina 1-6</strain>
    </source>
</reference>
<evidence type="ECO:0000313" key="3">
    <source>
        <dbReference type="Proteomes" id="UP000026915"/>
    </source>
</evidence>